<dbReference type="CDD" id="cd06558">
    <property type="entry name" value="crotonase-like"/>
    <property type="match status" value="1"/>
</dbReference>
<name>A0A512NEJ8_9HYPH</name>
<dbReference type="GO" id="GO:0003824">
    <property type="term" value="F:catalytic activity"/>
    <property type="evidence" value="ECO:0007669"/>
    <property type="project" value="UniProtKB-ARBA"/>
</dbReference>
<dbReference type="OrthoDB" id="9777711at2"/>
<dbReference type="PANTHER" id="PTHR43802:SF1">
    <property type="entry name" value="IP11341P-RELATED"/>
    <property type="match status" value="1"/>
</dbReference>
<comment type="caution">
    <text evidence="2">The sequence shown here is derived from an EMBL/GenBank/DDBJ whole genome shotgun (WGS) entry which is preliminary data.</text>
</comment>
<dbReference type="Proteomes" id="UP000321058">
    <property type="component" value="Unassembled WGS sequence"/>
</dbReference>
<keyword evidence="3" id="KW-1185">Reference proteome</keyword>
<dbReference type="InterPro" id="IPR014748">
    <property type="entry name" value="Enoyl-CoA_hydra_C"/>
</dbReference>
<comment type="similarity">
    <text evidence="1">Belongs to the enoyl-CoA hydratase/isomerase family.</text>
</comment>
<protein>
    <submittedName>
        <fullName evidence="2">Enoyl-CoA hydratase</fullName>
    </submittedName>
</protein>
<dbReference type="InterPro" id="IPR001753">
    <property type="entry name" value="Enoyl-CoA_hydra/iso"/>
</dbReference>
<dbReference type="Gene3D" id="3.90.226.10">
    <property type="entry name" value="2-enoyl-CoA Hydratase, Chain A, domain 1"/>
    <property type="match status" value="1"/>
</dbReference>
<dbReference type="EMBL" id="BKAJ01000078">
    <property type="protein sequence ID" value="GEP57370.1"/>
    <property type="molecule type" value="Genomic_DNA"/>
</dbReference>
<dbReference type="Pfam" id="PF00378">
    <property type="entry name" value="ECH_1"/>
    <property type="match status" value="1"/>
</dbReference>
<evidence type="ECO:0000313" key="3">
    <source>
        <dbReference type="Proteomes" id="UP000321058"/>
    </source>
</evidence>
<proteinExistence type="inferred from homology"/>
<sequence>MAYETLLISLEDGVMTVTLNRPDKLNAFNTVMSKELIDFFQGVNAMDEVRAIVVTGAGRAFCAGADISGGSGAFQVWNDGTAPQKREARDSITLAIFNCLKPIVAAINGAAVGVGITMCLPMDVRLMSSAARIGFIFNKRGMAMEAGSCWFLPRLVGMQRAQEWVMTAELFGADEALKGGLVRSVHAPEELLPAAQALARKFAASTSSAVAAAVNRRLMWSMLGAQDPLDAVTLDLQCVGYLAAGADAQEGIKSFFEKRAPAFPLKPSKDMPPFGPWSK</sequence>
<organism evidence="2 3">
    <name type="scientific">Reyranella soli</name>
    <dbReference type="NCBI Taxonomy" id="1230389"/>
    <lineage>
        <taxon>Bacteria</taxon>
        <taxon>Pseudomonadati</taxon>
        <taxon>Pseudomonadota</taxon>
        <taxon>Alphaproteobacteria</taxon>
        <taxon>Hyphomicrobiales</taxon>
        <taxon>Reyranellaceae</taxon>
        <taxon>Reyranella</taxon>
    </lineage>
</organism>
<accession>A0A512NEJ8</accession>
<evidence type="ECO:0000313" key="2">
    <source>
        <dbReference type="EMBL" id="GEP57370.1"/>
    </source>
</evidence>
<dbReference type="InterPro" id="IPR029045">
    <property type="entry name" value="ClpP/crotonase-like_dom_sf"/>
</dbReference>
<dbReference type="SUPFAM" id="SSF52096">
    <property type="entry name" value="ClpP/crotonase"/>
    <property type="match status" value="1"/>
</dbReference>
<dbReference type="PANTHER" id="PTHR43802">
    <property type="entry name" value="ENOYL-COA HYDRATASE"/>
    <property type="match status" value="1"/>
</dbReference>
<dbReference type="AlphaFoldDB" id="A0A512NEJ8"/>
<dbReference type="RefSeq" id="WP_147151743.1">
    <property type="nucleotide sequence ID" value="NZ_BKAJ01000078.1"/>
</dbReference>
<reference evidence="2 3" key="1">
    <citation type="submission" date="2019-07" db="EMBL/GenBank/DDBJ databases">
        <title>Whole genome shotgun sequence of Reyranella soli NBRC 108950.</title>
        <authorList>
            <person name="Hosoyama A."/>
            <person name="Uohara A."/>
            <person name="Ohji S."/>
            <person name="Ichikawa N."/>
        </authorList>
    </citation>
    <scope>NUCLEOTIDE SEQUENCE [LARGE SCALE GENOMIC DNA]</scope>
    <source>
        <strain evidence="2 3">NBRC 108950</strain>
    </source>
</reference>
<gene>
    <name evidence="2" type="ORF">RSO01_45360</name>
</gene>
<dbReference type="NCBIfam" id="NF006109">
    <property type="entry name" value="PRK08260.1"/>
    <property type="match status" value="1"/>
</dbReference>
<dbReference type="Gene3D" id="1.10.12.10">
    <property type="entry name" value="Lyase 2-enoyl-coa Hydratase, Chain A, domain 2"/>
    <property type="match status" value="1"/>
</dbReference>
<evidence type="ECO:0000256" key="1">
    <source>
        <dbReference type="ARBA" id="ARBA00005254"/>
    </source>
</evidence>